<protein>
    <submittedName>
        <fullName evidence="1">Uncharacterized protein</fullName>
    </submittedName>
</protein>
<sequence>MPDIFAKQKKLPLELICNLKLCTCSCTRLTQFGRL</sequence>
<accession>A0A2P2Q7X8</accession>
<organism evidence="1">
    <name type="scientific">Rhizophora mucronata</name>
    <name type="common">Asiatic mangrove</name>
    <dbReference type="NCBI Taxonomy" id="61149"/>
    <lineage>
        <taxon>Eukaryota</taxon>
        <taxon>Viridiplantae</taxon>
        <taxon>Streptophyta</taxon>
        <taxon>Embryophyta</taxon>
        <taxon>Tracheophyta</taxon>
        <taxon>Spermatophyta</taxon>
        <taxon>Magnoliopsida</taxon>
        <taxon>eudicotyledons</taxon>
        <taxon>Gunneridae</taxon>
        <taxon>Pentapetalae</taxon>
        <taxon>rosids</taxon>
        <taxon>fabids</taxon>
        <taxon>Malpighiales</taxon>
        <taxon>Rhizophoraceae</taxon>
        <taxon>Rhizophora</taxon>
    </lineage>
</organism>
<reference evidence="1" key="1">
    <citation type="submission" date="2018-02" db="EMBL/GenBank/DDBJ databases">
        <title>Rhizophora mucronata_Transcriptome.</title>
        <authorList>
            <person name="Meera S.P."/>
            <person name="Sreeshan A."/>
            <person name="Augustine A."/>
        </authorList>
    </citation>
    <scope>NUCLEOTIDE SEQUENCE</scope>
    <source>
        <tissue evidence="1">Leaf</tissue>
    </source>
</reference>
<name>A0A2P2Q7X8_RHIMU</name>
<dbReference type="EMBL" id="GGEC01082598">
    <property type="protein sequence ID" value="MBX63082.1"/>
    <property type="molecule type" value="Transcribed_RNA"/>
</dbReference>
<evidence type="ECO:0000313" key="1">
    <source>
        <dbReference type="EMBL" id="MBX63082.1"/>
    </source>
</evidence>
<dbReference type="AlphaFoldDB" id="A0A2P2Q7X8"/>
<proteinExistence type="predicted"/>